<keyword evidence="4 5" id="KW-0472">Membrane</keyword>
<evidence type="ECO:0000313" key="7">
    <source>
        <dbReference type="Proteomes" id="UP001470230"/>
    </source>
</evidence>
<proteinExistence type="predicted"/>
<keyword evidence="3 5" id="KW-1133">Transmembrane helix</keyword>
<dbReference type="Pfam" id="PF00335">
    <property type="entry name" value="Tetraspanin"/>
    <property type="match status" value="1"/>
</dbReference>
<keyword evidence="7" id="KW-1185">Reference proteome</keyword>
<evidence type="ECO:0000256" key="1">
    <source>
        <dbReference type="ARBA" id="ARBA00004141"/>
    </source>
</evidence>
<comment type="caution">
    <text evidence="6">The sequence shown here is derived from an EMBL/GenBank/DDBJ whole genome shotgun (WGS) entry which is preliminary data.</text>
</comment>
<evidence type="ECO:0008006" key="8">
    <source>
        <dbReference type="Google" id="ProtNLM"/>
    </source>
</evidence>
<sequence>MGCRCCTAACLGTLTIFTIGLTFMFMIFATYISSKARQINDSVFIVLIVATCITGIVLIFAIYASCCGGRCARGALGTIYLAYAIVVLACAVIVLIFRSKFSKFFRDSYNEGKLSDKDIEDIEKSFNCQFPNSTANLTILESNTESCFTKYDDFVKKFGLIIGIVLIVLFVLIFIGVVIACREACKKTETSSGSKTKEQVSTPLTYGW</sequence>
<accession>A0ABR2J188</accession>
<reference evidence="6 7" key="1">
    <citation type="submission" date="2024-04" db="EMBL/GenBank/DDBJ databases">
        <title>Tritrichomonas musculus Genome.</title>
        <authorList>
            <person name="Alves-Ferreira E."/>
            <person name="Grigg M."/>
            <person name="Lorenzi H."/>
            <person name="Galac M."/>
        </authorList>
    </citation>
    <scope>NUCLEOTIDE SEQUENCE [LARGE SCALE GENOMIC DNA]</scope>
    <source>
        <strain evidence="6 7">EAF2021</strain>
    </source>
</reference>
<evidence type="ECO:0000256" key="3">
    <source>
        <dbReference type="ARBA" id="ARBA00022989"/>
    </source>
</evidence>
<feature type="transmembrane region" description="Helical" evidence="5">
    <location>
        <begin position="43"/>
        <end position="63"/>
    </location>
</feature>
<evidence type="ECO:0000256" key="4">
    <source>
        <dbReference type="ARBA" id="ARBA00023136"/>
    </source>
</evidence>
<keyword evidence="2 5" id="KW-0812">Transmembrane</keyword>
<dbReference type="EMBL" id="JAPFFF010000013">
    <property type="protein sequence ID" value="KAK8871289.1"/>
    <property type="molecule type" value="Genomic_DNA"/>
</dbReference>
<comment type="subcellular location">
    <subcellularLocation>
        <location evidence="1">Membrane</location>
        <topology evidence="1">Multi-pass membrane protein</topology>
    </subcellularLocation>
</comment>
<name>A0ABR2J188_9EUKA</name>
<dbReference type="InterPro" id="IPR018499">
    <property type="entry name" value="Tetraspanin/Peripherin"/>
</dbReference>
<evidence type="ECO:0000313" key="6">
    <source>
        <dbReference type="EMBL" id="KAK8871289.1"/>
    </source>
</evidence>
<protein>
    <recommendedName>
        <fullName evidence="8">Tetraspanin family protein</fullName>
    </recommendedName>
</protein>
<feature type="transmembrane region" description="Helical" evidence="5">
    <location>
        <begin position="158"/>
        <end position="180"/>
    </location>
</feature>
<dbReference type="Proteomes" id="UP001470230">
    <property type="component" value="Unassembled WGS sequence"/>
</dbReference>
<gene>
    <name evidence="6" type="ORF">M9Y10_007007</name>
</gene>
<evidence type="ECO:0000256" key="5">
    <source>
        <dbReference type="SAM" id="Phobius"/>
    </source>
</evidence>
<feature type="transmembrane region" description="Helical" evidence="5">
    <location>
        <begin position="6"/>
        <end position="31"/>
    </location>
</feature>
<organism evidence="6 7">
    <name type="scientific">Tritrichomonas musculus</name>
    <dbReference type="NCBI Taxonomy" id="1915356"/>
    <lineage>
        <taxon>Eukaryota</taxon>
        <taxon>Metamonada</taxon>
        <taxon>Parabasalia</taxon>
        <taxon>Tritrichomonadida</taxon>
        <taxon>Tritrichomonadidae</taxon>
        <taxon>Tritrichomonas</taxon>
    </lineage>
</organism>
<feature type="transmembrane region" description="Helical" evidence="5">
    <location>
        <begin position="75"/>
        <end position="97"/>
    </location>
</feature>
<evidence type="ECO:0000256" key="2">
    <source>
        <dbReference type="ARBA" id="ARBA00022692"/>
    </source>
</evidence>